<dbReference type="OrthoDB" id="2528353at2759"/>
<sequence length="270" mass="27694">MSAVVEPLAPPPAPWLDAMQQPPPPPRPDPARAPSSPQATQAPYAAVPNSAAVDEDDLLALLNSDLAIDSKRDRELVVLSSFLKGVLPPAGGAVAHPLPPALTSNVTIGNAATAQHLGGWNGWRPTGEGIAAPFGSPMSFASTSSALSGMAPGPSTSFGSAFSPSSFNASHAFASPKNGLIGLPSNSPAQRSPFGRASTSQQSLPPGVRAPACSRERVPTLASFGSPAAAATEPEEGGWKTRLRSSKPRPSSTDRNRPIAPTTEEDVMME</sequence>
<dbReference type="Proteomes" id="UP000777482">
    <property type="component" value="Unassembled WGS sequence"/>
</dbReference>
<reference evidence="2 3" key="1">
    <citation type="submission" date="2020-11" db="EMBL/GenBank/DDBJ databases">
        <title>Kefir isolates.</title>
        <authorList>
            <person name="Marcisauskas S."/>
            <person name="Kim Y."/>
            <person name="Blasche S."/>
        </authorList>
    </citation>
    <scope>NUCLEOTIDE SEQUENCE [LARGE SCALE GENOMIC DNA]</scope>
    <source>
        <strain evidence="2 3">KR</strain>
    </source>
</reference>
<dbReference type="EMBL" id="PUHQ01000105">
    <property type="protein sequence ID" value="KAG0656042.1"/>
    <property type="molecule type" value="Genomic_DNA"/>
</dbReference>
<name>A0A9P7B2X0_RHOMI</name>
<evidence type="ECO:0000313" key="2">
    <source>
        <dbReference type="EMBL" id="KAG0656042.1"/>
    </source>
</evidence>
<feature type="region of interest" description="Disordered" evidence="1">
    <location>
        <begin position="181"/>
        <end position="270"/>
    </location>
</feature>
<dbReference type="AlphaFoldDB" id="A0A9P7B2X0"/>
<comment type="caution">
    <text evidence="2">The sequence shown here is derived from an EMBL/GenBank/DDBJ whole genome shotgun (WGS) entry which is preliminary data.</text>
</comment>
<accession>A0A9P7B2X0</accession>
<feature type="region of interest" description="Disordered" evidence="1">
    <location>
        <begin position="1"/>
        <end position="46"/>
    </location>
</feature>
<protein>
    <submittedName>
        <fullName evidence="2">Uncharacterized protein</fullName>
    </submittedName>
</protein>
<evidence type="ECO:0000256" key="1">
    <source>
        <dbReference type="SAM" id="MobiDB-lite"/>
    </source>
</evidence>
<gene>
    <name evidence="2" type="ORF">C6P46_000474</name>
</gene>
<evidence type="ECO:0000313" key="3">
    <source>
        <dbReference type="Proteomes" id="UP000777482"/>
    </source>
</evidence>
<proteinExistence type="predicted"/>
<organism evidence="2 3">
    <name type="scientific">Rhodotorula mucilaginosa</name>
    <name type="common">Yeast</name>
    <name type="synonym">Rhodotorula rubra</name>
    <dbReference type="NCBI Taxonomy" id="5537"/>
    <lineage>
        <taxon>Eukaryota</taxon>
        <taxon>Fungi</taxon>
        <taxon>Dikarya</taxon>
        <taxon>Basidiomycota</taxon>
        <taxon>Pucciniomycotina</taxon>
        <taxon>Microbotryomycetes</taxon>
        <taxon>Sporidiobolales</taxon>
        <taxon>Sporidiobolaceae</taxon>
        <taxon>Rhodotorula</taxon>
    </lineage>
</organism>
<keyword evidence="3" id="KW-1185">Reference proteome</keyword>